<accession>A0A7U2FEX9</accession>
<feature type="signal peptide" evidence="1">
    <location>
        <begin position="1"/>
        <end position="24"/>
    </location>
</feature>
<dbReference type="VEuPathDB" id="FungiDB:JI435_420550"/>
<evidence type="ECO:0008006" key="4">
    <source>
        <dbReference type="Google" id="ProtNLM"/>
    </source>
</evidence>
<reference evidence="3" key="1">
    <citation type="journal article" date="2021" name="BMC Genomics">
        <title>Chromosome-level genome assembly and manually-curated proteome of model necrotroph Parastagonospora nodorum Sn15 reveals a genome-wide trove of candidate effector homologs, and redundancy of virulence-related functions within an accessory chromosome.</title>
        <authorList>
            <person name="Bertazzoni S."/>
            <person name="Jones D.A.B."/>
            <person name="Phan H.T."/>
            <person name="Tan K.-C."/>
            <person name="Hane J.K."/>
        </authorList>
    </citation>
    <scope>NUCLEOTIDE SEQUENCE [LARGE SCALE GENOMIC DNA]</scope>
    <source>
        <strain evidence="3">SN15 / ATCC MYA-4574 / FGSC 10173)</strain>
    </source>
</reference>
<organism evidence="2 3">
    <name type="scientific">Phaeosphaeria nodorum (strain SN15 / ATCC MYA-4574 / FGSC 10173)</name>
    <name type="common">Glume blotch fungus</name>
    <name type="synonym">Parastagonospora nodorum</name>
    <dbReference type="NCBI Taxonomy" id="321614"/>
    <lineage>
        <taxon>Eukaryota</taxon>
        <taxon>Fungi</taxon>
        <taxon>Dikarya</taxon>
        <taxon>Ascomycota</taxon>
        <taxon>Pezizomycotina</taxon>
        <taxon>Dothideomycetes</taxon>
        <taxon>Pleosporomycetidae</taxon>
        <taxon>Pleosporales</taxon>
        <taxon>Pleosporineae</taxon>
        <taxon>Phaeosphaeriaceae</taxon>
        <taxon>Parastagonospora</taxon>
    </lineage>
</organism>
<keyword evidence="1" id="KW-0732">Signal</keyword>
<name>A0A7U2FEX9_PHANO</name>
<sequence length="76" mass="8153">MALLAVLCVRHGWFSLVLRAVAKAKCDCCTHAYITSMSLSSCGRLNRLKVAVASWLVTSTAPTSKSRGDDVIILNA</sequence>
<evidence type="ECO:0000313" key="2">
    <source>
        <dbReference type="EMBL" id="QRD04020.1"/>
    </source>
</evidence>
<dbReference type="EMBL" id="CP069038">
    <property type="protein sequence ID" value="QRD04020.1"/>
    <property type="molecule type" value="Genomic_DNA"/>
</dbReference>
<evidence type="ECO:0000313" key="3">
    <source>
        <dbReference type="Proteomes" id="UP000663193"/>
    </source>
</evidence>
<protein>
    <recommendedName>
        <fullName evidence="4">Secreted protein</fullName>
    </recommendedName>
</protein>
<proteinExistence type="predicted"/>
<gene>
    <name evidence="2" type="ORF">JI435_420550</name>
</gene>
<dbReference type="AlphaFoldDB" id="A0A7U2FEX9"/>
<evidence type="ECO:0000256" key="1">
    <source>
        <dbReference type="SAM" id="SignalP"/>
    </source>
</evidence>
<feature type="chain" id="PRO_5031305023" description="Secreted protein" evidence="1">
    <location>
        <begin position="25"/>
        <end position="76"/>
    </location>
</feature>
<keyword evidence="3" id="KW-1185">Reference proteome</keyword>
<dbReference type="Proteomes" id="UP000663193">
    <property type="component" value="Chromosome 16"/>
</dbReference>